<sequence length="142" mass="15392">MPVVCLCVDLPRLSLPWITMPSNKEEKMQNHFVPTRLAALVAVAFLPAWAQAAYPPYEAGKSYGAGDVVSNVGALYQCKEFPYSGWCGASPYHYEPGVGVNWSVPGCSLAMGVCLPLSSWASAHRQREVPLTRAPMLLLPSP</sequence>
<reference evidence="2" key="1">
    <citation type="submission" date="2015-10" db="EMBL/GenBank/DDBJ databases">
        <title>Complete Genome Sequence of Aeromonas schubertii strain WL1483.</title>
        <authorList>
            <person name="Liu L."/>
        </authorList>
    </citation>
    <scope>NUCLEOTIDE SEQUENCE [LARGE SCALE GENOMIC DNA]</scope>
    <source>
        <strain evidence="2">WL1483</strain>
    </source>
</reference>
<dbReference type="AlphaFoldDB" id="A0A0S2SMU6"/>
<name>A0A0S2SMU6_9GAMM</name>
<evidence type="ECO:0000313" key="2">
    <source>
        <dbReference type="Proteomes" id="UP000058114"/>
    </source>
</evidence>
<dbReference type="EMBL" id="CP013067">
    <property type="protein sequence ID" value="ALP43043.1"/>
    <property type="molecule type" value="Genomic_DNA"/>
</dbReference>
<dbReference type="Proteomes" id="UP000058114">
    <property type="component" value="Chromosome"/>
</dbReference>
<dbReference type="KEGG" id="asr:WL1483_3624"/>
<gene>
    <name evidence="1" type="ORF">WL1483_3624</name>
</gene>
<protein>
    <submittedName>
        <fullName evidence="1">Uncharacterized protein</fullName>
    </submittedName>
</protein>
<evidence type="ECO:0000313" key="1">
    <source>
        <dbReference type="EMBL" id="ALP43043.1"/>
    </source>
</evidence>
<proteinExistence type="predicted"/>
<dbReference type="PATRIC" id="fig|652.5.peg.719"/>
<accession>A0A0S2SMU6</accession>
<reference evidence="1 2" key="2">
    <citation type="journal article" date="2016" name="Genome Announc.">
        <title>Complete Genome Sequence of the Highly Virulent Aeromonas schubertii Strain WL1483, Isolated from Diseased Snakehead Fish (Channa argus) in China.</title>
        <authorList>
            <person name="Liu L."/>
            <person name="Li N."/>
            <person name="Zhang D."/>
            <person name="Fu X."/>
            <person name="Shi C."/>
            <person name="Lin Q."/>
            <person name="Hao G."/>
        </authorList>
    </citation>
    <scope>NUCLEOTIDE SEQUENCE [LARGE SCALE GENOMIC DNA]</scope>
    <source>
        <strain evidence="1 2">WL1483</strain>
    </source>
</reference>
<organism evidence="1 2">
    <name type="scientific">Aeromonas schubertii</name>
    <dbReference type="NCBI Taxonomy" id="652"/>
    <lineage>
        <taxon>Bacteria</taxon>
        <taxon>Pseudomonadati</taxon>
        <taxon>Pseudomonadota</taxon>
        <taxon>Gammaproteobacteria</taxon>
        <taxon>Aeromonadales</taxon>
        <taxon>Aeromonadaceae</taxon>
        <taxon>Aeromonas</taxon>
    </lineage>
</organism>